<protein>
    <submittedName>
        <fullName evidence="2">Uncharacterized protein</fullName>
    </submittedName>
</protein>
<dbReference type="AlphaFoldDB" id="A0AAV7WK21"/>
<proteinExistence type="predicted"/>
<sequence length="105" mass="11074">MHPARGDHWAVQVAWQWSRLVADPEAVESSWPGPVLCCSSCGRWDGGTLCCLRLRRPDCGRGEAAVLHTSWYVASSSEGPGAVGEAPLTGHGAVPCQAPSHKSAP</sequence>
<evidence type="ECO:0000313" key="2">
    <source>
        <dbReference type="EMBL" id="KAJ1213192.1"/>
    </source>
</evidence>
<name>A0AAV7WK21_PLEWA</name>
<organism evidence="2 3">
    <name type="scientific">Pleurodeles waltl</name>
    <name type="common">Iberian ribbed newt</name>
    <dbReference type="NCBI Taxonomy" id="8319"/>
    <lineage>
        <taxon>Eukaryota</taxon>
        <taxon>Metazoa</taxon>
        <taxon>Chordata</taxon>
        <taxon>Craniata</taxon>
        <taxon>Vertebrata</taxon>
        <taxon>Euteleostomi</taxon>
        <taxon>Amphibia</taxon>
        <taxon>Batrachia</taxon>
        <taxon>Caudata</taxon>
        <taxon>Salamandroidea</taxon>
        <taxon>Salamandridae</taxon>
        <taxon>Pleurodelinae</taxon>
        <taxon>Pleurodeles</taxon>
    </lineage>
</organism>
<dbReference type="EMBL" id="JANPWB010000001">
    <property type="protein sequence ID" value="KAJ1213192.1"/>
    <property type="molecule type" value="Genomic_DNA"/>
</dbReference>
<evidence type="ECO:0000256" key="1">
    <source>
        <dbReference type="SAM" id="MobiDB-lite"/>
    </source>
</evidence>
<gene>
    <name evidence="2" type="ORF">NDU88_000831</name>
</gene>
<evidence type="ECO:0000313" key="3">
    <source>
        <dbReference type="Proteomes" id="UP001066276"/>
    </source>
</evidence>
<reference evidence="2" key="1">
    <citation type="journal article" date="2022" name="bioRxiv">
        <title>Sequencing and chromosome-scale assembly of the giantPleurodeles waltlgenome.</title>
        <authorList>
            <person name="Brown T."/>
            <person name="Elewa A."/>
            <person name="Iarovenko S."/>
            <person name="Subramanian E."/>
            <person name="Araus A.J."/>
            <person name="Petzold A."/>
            <person name="Susuki M."/>
            <person name="Suzuki K.-i.T."/>
            <person name="Hayashi T."/>
            <person name="Toyoda A."/>
            <person name="Oliveira C."/>
            <person name="Osipova E."/>
            <person name="Leigh N.D."/>
            <person name="Simon A."/>
            <person name="Yun M.H."/>
        </authorList>
    </citation>
    <scope>NUCLEOTIDE SEQUENCE</scope>
    <source>
        <strain evidence="2">20211129_DDA</strain>
        <tissue evidence="2">Liver</tissue>
    </source>
</reference>
<keyword evidence="3" id="KW-1185">Reference proteome</keyword>
<dbReference type="Proteomes" id="UP001066276">
    <property type="component" value="Chromosome 1_1"/>
</dbReference>
<comment type="caution">
    <text evidence="2">The sequence shown here is derived from an EMBL/GenBank/DDBJ whole genome shotgun (WGS) entry which is preliminary data.</text>
</comment>
<accession>A0AAV7WK21</accession>
<feature type="region of interest" description="Disordered" evidence="1">
    <location>
        <begin position="77"/>
        <end position="105"/>
    </location>
</feature>